<reference evidence="4 5" key="1">
    <citation type="submission" date="2016-01" db="EMBL/GenBank/DDBJ databases">
        <title>The new phylogeny of the genus Mycobacterium.</title>
        <authorList>
            <person name="Tarcisio F."/>
            <person name="Conor M."/>
            <person name="Antonella G."/>
            <person name="Elisabetta G."/>
            <person name="Giulia F.S."/>
            <person name="Sara T."/>
            <person name="Anna F."/>
            <person name="Clotilde B."/>
            <person name="Roberto B."/>
            <person name="Veronica D.S."/>
            <person name="Fabio R."/>
            <person name="Monica P."/>
            <person name="Olivier J."/>
            <person name="Enrico T."/>
            <person name="Nicola S."/>
        </authorList>
    </citation>
    <scope>NUCLEOTIDE SEQUENCE [LARGE SCALE GENOMIC DNA]</scope>
    <source>
        <strain evidence="4 5">DSM 44339</strain>
    </source>
</reference>
<accession>A0A1X1SZP7</accession>
<dbReference type="InterPro" id="IPR032528">
    <property type="entry name" value="Ribosom_S30AE_C"/>
</dbReference>
<sequence length="273" mass="30090">MNKKALVNKKASSAPDLDVNVTTSGDLAGAVEYARAKIGRLGRVADRPVLAARVRLTKHADPAVERPVIAQANLDLEGRLVRAQVEGATAHEAIDRLDARLRRRLERLAGHREARRRGAPTGEPPEWRHRSEPQHRPGHFPRPAQDRQVVRRKSFTPAACTVDEAAQELELLDYEFHLFTEKATGYAAVLYRGGDTGYRLALVAPTPREQLAPFESPVTISEQPAACLTTAQAVERLNLSGLPFLFFIDAAEGRACVLYHRYDGHYGLITPAG</sequence>
<dbReference type="OrthoDB" id="3825664at2"/>
<feature type="compositionally biased region" description="Basic and acidic residues" evidence="2">
    <location>
        <begin position="125"/>
        <end position="135"/>
    </location>
</feature>
<proteinExistence type="predicted"/>
<evidence type="ECO:0000313" key="5">
    <source>
        <dbReference type="Proteomes" id="UP000193564"/>
    </source>
</evidence>
<dbReference type="Gene3D" id="3.30.505.50">
    <property type="entry name" value="Sigma 54 modulation/S30EA ribosomal protein, C-terminal domain"/>
    <property type="match status" value="2"/>
</dbReference>
<dbReference type="PANTHER" id="PTHR33231:SF1">
    <property type="entry name" value="30S RIBOSOMAL PROTEIN"/>
    <property type="match status" value="1"/>
</dbReference>
<feature type="domain" description="Sigma 54 modulation/S30EA ribosomal protein C-terminal" evidence="3">
    <location>
        <begin position="145"/>
        <end position="200"/>
    </location>
</feature>
<dbReference type="GO" id="GO:0045900">
    <property type="term" value="P:negative regulation of translational elongation"/>
    <property type="evidence" value="ECO:0007669"/>
    <property type="project" value="TreeGrafter"/>
</dbReference>
<protein>
    <submittedName>
        <fullName evidence="4">Integrase</fullName>
    </submittedName>
</protein>
<keyword evidence="1" id="KW-0810">Translation regulation</keyword>
<dbReference type="Proteomes" id="UP000193564">
    <property type="component" value="Unassembled WGS sequence"/>
</dbReference>
<evidence type="ECO:0000256" key="2">
    <source>
        <dbReference type="SAM" id="MobiDB-lite"/>
    </source>
</evidence>
<dbReference type="InterPro" id="IPR038416">
    <property type="entry name" value="Ribosom_S30AE_C_sf"/>
</dbReference>
<feature type="domain" description="Sigma 54 modulation/S30EA ribosomal protein C-terminal" evidence="3">
    <location>
        <begin position="226"/>
        <end position="268"/>
    </location>
</feature>
<dbReference type="InterPro" id="IPR036567">
    <property type="entry name" value="RHF-like"/>
</dbReference>
<dbReference type="InterPro" id="IPR050574">
    <property type="entry name" value="HPF/YfiA_ribosome-assoc"/>
</dbReference>
<dbReference type="PANTHER" id="PTHR33231">
    <property type="entry name" value="30S RIBOSOMAL PROTEIN"/>
    <property type="match status" value="1"/>
</dbReference>
<keyword evidence="5" id="KW-1185">Reference proteome</keyword>
<gene>
    <name evidence="4" type="ORF">AWC01_16185</name>
</gene>
<dbReference type="GO" id="GO:0022627">
    <property type="term" value="C:cytosolic small ribosomal subunit"/>
    <property type="evidence" value="ECO:0007669"/>
    <property type="project" value="TreeGrafter"/>
</dbReference>
<dbReference type="Pfam" id="PF16321">
    <property type="entry name" value="Ribosom_S30AE_C"/>
    <property type="match status" value="2"/>
</dbReference>
<comment type="caution">
    <text evidence="4">The sequence shown here is derived from an EMBL/GenBank/DDBJ whole genome shotgun (WGS) entry which is preliminary data.</text>
</comment>
<dbReference type="SUPFAM" id="SSF69754">
    <property type="entry name" value="Ribosome binding protein Y (YfiA homologue)"/>
    <property type="match status" value="1"/>
</dbReference>
<dbReference type="AlphaFoldDB" id="A0A1X1SZP7"/>
<evidence type="ECO:0000256" key="1">
    <source>
        <dbReference type="ARBA" id="ARBA00022845"/>
    </source>
</evidence>
<organism evidence="4 5">
    <name type="scientific">Mycolicibacterium doricum</name>
    <dbReference type="NCBI Taxonomy" id="126673"/>
    <lineage>
        <taxon>Bacteria</taxon>
        <taxon>Bacillati</taxon>
        <taxon>Actinomycetota</taxon>
        <taxon>Actinomycetes</taxon>
        <taxon>Mycobacteriales</taxon>
        <taxon>Mycobacteriaceae</taxon>
        <taxon>Mycolicibacterium</taxon>
    </lineage>
</organism>
<name>A0A1X1SZP7_9MYCO</name>
<feature type="region of interest" description="Disordered" evidence="2">
    <location>
        <begin position="110"/>
        <end position="148"/>
    </location>
</feature>
<dbReference type="GO" id="GO:0043024">
    <property type="term" value="F:ribosomal small subunit binding"/>
    <property type="evidence" value="ECO:0007669"/>
    <property type="project" value="TreeGrafter"/>
</dbReference>
<dbReference type="EMBL" id="LQOS01000049">
    <property type="protein sequence ID" value="ORV37382.1"/>
    <property type="molecule type" value="Genomic_DNA"/>
</dbReference>
<dbReference type="InterPro" id="IPR003489">
    <property type="entry name" value="RHF/RaiA"/>
</dbReference>
<dbReference type="STRING" id="126673.AWC01_16185"/>
<dbReference type="Gene3D" id="3.30.160.100">
    <property type="entry name" value="Ribosome hibernation promotion factor-like"/>
    <property type="match status" value="1"/>
</dbReference>
<evidence type="ECO:0000313" key="4">
    <source>
        <dbReference type="EMBL" id="ORV37382.1"/>
    </source>
</evidence>
<evidence type="ECO:0000259" key="3">
    <source>
        <dbReference type="Pfam" id="PF16321"/>
    </source>
</evidence>
<dbReference type="Pfam" id="PF02482">
    <property type="entry name" value="Ribosomal_S30AE"/>
    <property type="match status" value="1"/>
</dbReference>